<protein>
    <submittedName>
        <fullName evidence="1">Uncharacterized protein</fullName>
    </submittedName>
</protein>
<reference evidence="1" key="1">
    <citation type="submission" date="2020-05" db="EMBL/GenBank/DDBJ databases">
        <authorList>
            <person name="Chiriac C."/>
            <person name="Salcher M."/>
            <person name="Ghai R."/>
            <person name="Kavagutti S V."/>
        </authorList>
    </citation>
    <scope>NUCLEOTIDE SEQUENCE</scope>
</reference>
<accession>A0A6J5Q1K5</accession>
<name>A0A6J5Q1K5_9CAUD</name>
<gene>
    <name evidence="1" type="ORF">UFOVP1016_54</name>
</gene>
<feature type="non-terminal residue" evidence="1">
    <location>
        <position position="179"/>
    </location>
</feature>
<proteinExistence type="predicted"/>
<dbReference type="EMBL" id="LR796963">
    <property type="protein sequence ID" value="CAB4178270.1"/>
    <property type="molecule type" value="Genomic_DNA"/>
</dbReference>
<sequence length="179" mass="19556">MDENRAMGAGGFRPPNEQQMQLQELMRSLNLMNRPPDVMMGTGNDLGYASLMGRGVRPQSRPMIAGSMGTQTPMGLLEMSREFTPTGPVDEAALRNQMPMMGGLLGADVFQSMQDPSRGASMSYQRQVGPGMASVRQTNRVGQDEQLRRDQQMQYLMQVGKNMGLGLYADRADMGAGMG</sequence>
<evidence type="ECO:0000313" key="1">
    <source>
        <dbReference type="EMBL" id="CAB4178270.1"/>
    </source>
</evidence>
<organism evidence="1">
    <name type="scientific">uncultured Caudovirales phage</name>
    <dbReference type="NCBI Taxonomy" id="2100421"/>
    <lineage>
        <taxon>Viruses</taxon>
        <taxon>Duplodnaviria</taxon>
        <taxon>Heunggongvirae</taxon>
        <taxon>Uroviricota</taxon>
        <taxon>Caudoviricetes</taxon>
        <taxon>Peduoviridae</taxon>
        <taxon>Maltschvirus</taxon>
        <taxon>Maltschvirus maltsch</taxon>
    </lineage>
</organism>